<dbReference type="AlphaFoldDB" id="A0AAX4HXP4"/>
<keyword evidence="2" id="KW-1185">Reference proteome</keyword>
<dbReference type="EMBL" id="CP137305">
    <property type="protein sequence ID" value="WQF75963.1"/>
    <property type="molecule type" value="Genomic_DNA"/>
</dbReference>
<evidence type="ECO:0000313" key="1">
    <source>
        <dbReference type="EMBL" id="WQF75963.1"/>
    </source>
</evidence>
<reference evidence="2" key="1">
    <citation type="journal article" date="2023" name="bioRxiv">
        <title>Complete genome of the Medicago anthracnose fungus, Colletotrichum destructivum, reveals a mini-chromosome-like region within a core chromosome.</title>
        <authorList>
            <person name="Lapalu N."/>
            <person name="Simon A."/>
            <person name="Lu A."/>
            <person name="Plaumann P.-L."/>
            <person name="Amselem J."/>
            <person name="Pigne S."/>
            <person name="Auger A."/>
            <person name="Koch C."/>
            <person name="Dallery J.-F."/>
            <person name="O'Connell R.J."/>
        </authorList>
    </citation>
    <scope>NUCLEOTIDE SEQUENCE [LARGE SCALE GENOMIC DNA]</scope>
    <source>
        <strain evidence="2">CBS 520.97</strain>
    </source>
</reference>
<organism evidence="1 2">
    <name type="scientific">Colletotrichum destructivum</name>
    <dbReference type="NCBI Taxonomy" id="34406"/>
    <lineage>
        <taxon>Eukaryota</taxon>
        <taxon>Fungi</taxon>
        <taxon>Dikarya</taxon>
        <taxon>Ascomycota</taxon>
        <taxon>Pezizomycotina</taxon>
        <taxon>Sordariomycetes</taxon>
        <taxon>Hypocreomycetidae</taxon>
        <taxon>Glomerellales</taxon>
        <taxon>Glomerellaceae</taxon>
        <taxon>Colletotrichum</taxon>
        <taxon>Colletotrichum destructivum species complex</taxon>
    </lineage>
</organism>
<gene>
    <name evidence="1" type="ORF">CDEST_00977</name>
</gene>
<accession>A0AAX4HXP4</accession>
<name>A0AAX4HXP4_9PEZI</name>
<sequence length="109" mass="11807">MSVSIQPHDRLPFLARHEMFLKGAFLVATTVICSTGDPCGLAALGAQLKSQDLLPRAVQAPFGCRPFCGFGEHQTIGHELGCSDSAWMFGCFMLYSVQPDCCLFCMSGK</sequence>
<evidence type="ECO:0000313" key="2">
    <source>
        <dbReference type="Proteomes" id="UP001322277"/>
    </source>
</evidence>
<dbReference type="Proteomes" id="UP001322277">
    <property type="component" value="Chromosome 1"/>
</dbReference>
<dbReference type="GeneID" id="87937480"/>
<protein>
    <submittedName>
        <fullName evidence="1">Uncharacterized protein</fullName>
    </submittedName>
</protein>
<proteinExistence type="predicted"/>
<dbReference type="KEGG" id="cdet:87937480"/>
<dbReference type="RefSeq" id="XP_062773187.1">
    <property type="nucleotide sequence ID" value="XM_062917136.1"/>
</dbReference>